<keyword evidence="4" id="KW-0055">Arginine biosynthesis</keyword>
<evidence type="ECO:0000256" key="4">
    <source>
        <dbReference type="HAMAP-Rule" id="MF_00150"/>
    </source>
</evidence>
<keyword evidence="4" id="KW-0963">Cytoplasm</keyword>
<dbReference type="PROSITE" id="PS01224">
    <property type="entry name" value="ARGC"/>
    <property type="match status" value="1"/>
</dbReference>
<dbReference type="GO" id="GO:0070401">
    <property type="term" value="F:NADP+ binding"/>
    <property type="evidence" value="ECO:0007669"/>
    <property type="project" value="InterPro"/>
</dbReference>
<dbReference type="AlphaFoldDB" id="A0A271J5K8"/>
<gene>
    <name evidence="4" type="primary">argC</name>
    <name evidence="8" type="ORF">BSZ37_00115</name>
</gene>
<evidence type="ECO:0000259" key="7">
    <source>
        <dbReference type="SMART" id="SM00859"/>
    </source>
</evidence>
<accession>A0A271J5K8</accession>
<dbReference type="InterPro" id="IPR000706">
    <property type="entry name" value="AGPR_type-1"/>
</dbReference>
<feature type="compositionally biased region" description="Polar residues" evidence="6">
    <location>
        <begin position="38"/>
        <end position="56"/>
    </location>
</feature>
<feature type="region of interest" description="Disordered" evidence="6">
    <location>
        <begin position="38"/>
        <end position="58"/>
    </location>
</feature>
<protein>
    <recommendedName>
        <fullName evidence="4">N-acetyl-gamma-glutamyl-phosphate reductase</fullName>
        <shortName evidence="4">AGPR</shortName>
        <ecNumber evidence="4">1.2.1.38</ecNumber>
    </recommendedName>
    <alternativeName>
        <fullName evidence="4">N-acetyl-glutamate semialdehyde dehydrogenase</fullName>
        <shortName evidence="4">NAGSA dehydrogenase</shortName>
    </alternativeName>
</protein>
<comment type="pathway">
    <text evidence="4">Amino-acid biosynthesis; L-arginine biosynthesis; N(2)-acetyl-L-ornithine from L-glutamate: step 3/4.</text>
</comment>
<evidence type="ECO:0000256" key="5">
    <source>
        <dbReference type="PROSITE-ProRule" id="PRU10010"/>
    </source>
</evidence>
<feature type="domain" description="Semialdehyde dehydrogenase NAD-binding" evidence="7">
    <location>
        <begin position="8"/>
        <end position="152"/>
    </location>
</feature>
<evidence type="ECO:0000256" key="1">
    <source>
        <dbReference type="ARBA" id="ARBA00022605"/>
    </source>
</evidence>
<proteinExistence type="inferred from homology"/>
<evidence type="ECO:0000256" key="2">
    <source>
        <dbReference type="ARBA" id="ARBA00022857"/>
    </source>
</evidence>
<evidence type="ECO:0000313" key="8">
    <source>
        <dbReference type="EMBL" id="PAP78588.1"/>
    </source>
</evidence>
<dbReference type="InterPro" id="IPR023013">
    <property type="entry name" value="AGPR_AS"/>
</dbReference>
<comment type="subcellular location">
    <subcellularLocation>
        <location evidence="4">Cytoplasm</location>
    </subcellularLocation>
</comment>
<dbReference type="Pfam" id="PF01118">
    <property type="entry name" value="Semialdhyde_dh"/>
    <property type="match status" value="1"/>
</dbReference>
<comment type="catalytic activity">
    <reaction evidence="4">
        <text>N-acetyl-L-glutamate 5-semialdehyde + phosphate + NADP(+) = N-acetyl-L-glutamyl 5-phosphate + NADPH + H(+)</text>
        <dbReference type="Rhea" id="RHEA:21588"/>
        <dbReference type="ChEBI" id="CHEBI:15378"/>
        <dbReference type="ChEBI" id="CHEBI:29123"/>
        <dbReference type="ChEBI" id="CHEBI:43474"/>
        <dbReference type="ChEBI" id="CHEBI:57783"/>
        <dbReference type="ChEBI" id="CHEBI:57936"/>
        <dbReference type="ChEBI" id="CHEBI:58349"/>
        <dbReference type="EC" id="1.2.1.38"/>
    </reaction>
</comment>
<dbReference type="InterPro" id="IPR050085">
    <property type="entry name" value="AGPR"/>
</dbReference>
<dbReference type="EC" id="1.2.1.38" evidence="4"/>
<reference evidence="8 9" key="1">
    <citation type="submission" date="2016-11" db="EMBL/GenBank/DDBJ databases">
        <title>Study of marine rhodopsin-containing bacteria.</title>
        <authorList>
            <person name="Yoshizawa S."/>
            <person name="Kumagai Y."/>
            <person name="Kogure K."/>
        </authorList>
    </citation>
    <scope>NUCLEOTIDE SEQUENCE [LARGE SCALE GENOMIC DNA]</scope>
    <source>
        <strain evidence="8 9">SAORIC-28</strain>
    </source>
</reference>
<dbReference type="NCBIfam" id="TIGR01850">
    <property type="entry name" value="argC"/>
    <property type="match status" value="1"/>
</dbReference>
<dbReference type="Proteomes" id="UP000216339">
    <property type="component" value="Unassembled WGS sequence"/>
</dbReference>
<keyword evidence="3 4" id="KW-0560">Oxidoreductase</keyword>
<dbReference type="SUPFAM" id="SSF55347">
    <property type="entry name" value="Glyceraldehyde-3-phosphate dehydrogenase-like, C-terminal domain"/>
    <property type="match status" value="1"/>
</dbReference>
<dbReference type="GO" id="GO:0051287">
    <property type="term" value="F:NAD binding"/>
    <property type="evidence" value="ECO:0007669"/>
    <property type="project" value="InterPro"/>
</dbReference>
<evidence type="ECO:0000313" key="9">
    <source>
        <dbReference type="Proteomes" id="UP000216339"/>
    </source>
</evidence>
<keyword evidence="1 4" id="KW-0028">Amino-acid biosynthesis</keyword>
<dbReference type="GO" id="GO:0006526">
    <property type="term" value="P:L-arginine biosynthetic process"/>
    <property type="evidence" value="ECO:0007669"/>
    <property type="project" value="UniProtKB-UniRule"/>
</dbReference>
<evidence type="ECO:0000256" key="6">
    <source>
        <dbReference type="SAM" id="MobiDB-lite"/>
    </source>
</evidence>
<evidence type="ECO:0000256" key="3">
    <source>
        <dbReference type="ARBA" id="ARBA00023002"/>
    </source>
</evidence>
<comment type="caution">
    <text evidence="8">The sequence shown here is derived from an EMBL/GenBank/DDBJ whole genome shotgun (WGS) entry which is preliminary data.</text>
</comment>
<dbReference type="SMART" id="SM00859">
    <property type="entry name" value="Semialdhyde_dh"/>
    <property type="match status" value="1"/>
</dbReference>
<dbReference type="CDD" id="cd17895">
    <property type="entry name" value="AGPR_1_N"/>
    <property type="match status" value="1"/>
</dbReference>
<dbReference type="SUPFAM" id="SSF51735">
    <property type="entry name" value="NAD(P)-binding Rossmann-fold domains"/>
    <property type="match status" value="1"/>
</dbReference>
<dbReference type="RefSeq" id="WP_095512264.1">
    <property type="nucleotide sequence ID" value="NZ_MQWD01000001.1"/>
</dbReference>
<keyword evidence="2 4" id="KW-0521">NADP</keyword>
<dbReference type="Gene3D" id="3.30.360.10">
    <property type="entry name" value="Dihydrodipicolinate Reductase, domain 2"/>
    <property type="match status" value="1"/>
</dbReference>
<comment type="similarity">
    <text evidence="4">Belongs to the NAGSA dehydrogenase family. Type 1 subfamily.</text>
</comment>
<name>A0A271J5K8_9BACT</name>
<keyword evidence="9" id="KW-1185">Reference proteome</keyword>
<dbReference type="GO" id="GO:0005737">
    <property type="term" value="C:cytoplasm"/>
    <property type="evidence" value="ECO:0007669"/>
    <property type="project" value="UniProtKB-SubCell"/>
</dbReference>
<dbReference type="UniPathway" id="UPA00068">
    <property type="reaction ID" value="UER00108"/>
</dbReference>
<dbReference type="GO" id="GO:0003942">
    <property type="term" value="F:N-acetyl-gamma-glutamyl-phosphate reductase activity"/>
    <property type="evidence" value="ECO:0007669"/>
    <property type="project" value="UniProtKB-UniRule"/>
</dbReference>
<organism evidence="8 9">
    <name type="scientific">Rubrivirga marina</name>
    <dbReference type="NCBI Taxonomy" id="1196024"/>
    <lineage>
        <taxon>Bacteria</taxon>
        <taxon>Pseudomonadati</taxon>
        <taxon>Rhodothermota</taxon>
        <taxon>Rhodothermia</taxon>
        <taxon>Rhodothermales</taxon>
        <taxon>Rubricoccaceae</taxon>
        <taxon>Rubrivirga</taxon>
    </lineage>
</organism>
<dbReference type="OrthoDB" id="9801289at2"/>
<sequence length="361" mass="37560">MSTPTPIRAAVLHGAGYAGGELLALLLNHPLVEPVAVTSRSQAGQPVHTTHPQLRGQTDLAYTDPADLDAEAGGPAFDVAFVCAEHGQGAAAVQALRRSGFDGLIVDLSADHRLGSVETYEAVYGLEHPDPEAMRAAVYGLAEVNHRRLRGAALIANPGCFATGLSLALWPFARMQGPFEAHVTALTGASGSGARPSPTTHFPRRDGNVRAYKVLAHRHLAEVRETLGGGATVQFVPVSGPWTRGIWGTAHVATLASFDEVTAAFETAYGGRPCVRLSPGELPELLPTTGTPFCDLGWVEKDGHLVVGFALDNLLKGAASQAVQNLNLALGWPEALGLLPGVPAPTEAPSLPTATPATVSS</sequence>
<comment type="function">
    <text evidence="4">Catalyzes the NADPH-dependent reduction of N-acetyl-5-glutamyl phosphate to yield N-acetyl-L-glutamate 5-semialdehyde.</text>
</comment>
<dbReference type="EMBL" id="MQWD01000001">
    <property type="protein sequence ID" value="PAP78588.1"/>
    <property type="molecule type" value="Genomic_DNA"/>
</dbReference>
<dbReference type="HAMAP" id="MF_00150">
    <property type="entry name" value="ArgC_type1"/>
    <property type="match status" value="1"/>
</dbReference>
<dbReference type="InterPro" id="IPR000534">
    <property type="entry name" value="Semialdehyde_DH_NAD-bd"/>
</dbReference>
<dbReference type="Pfam" id="PF22698">
    <property type="entry name" value="Semialdhyde_dhC_1"/>
    <property type="match status" value="1"/>
</dbReference>
<dbReference type="InterPro" id="IPR058924">
    <property type="entry name" value="AGPR_dimerisation_dom"/>
</dbReference>
<dbReference type="Gene3D" id="3.40.50.720">
    <property type="entry name" value="NAD(P)-binding Rossmann-like Domain"/>
    <property type="match status" value="1"/>
</dbReference>
<dbReference type="PANTHER" id="PTHR32338">
    <property type="entry name" value="N-ACETYL-GAMMA-GLUTAMYL-PHOSPHATE REDUCTASE, CHLOROPLASTIC-RELATED-RELATED"/>
    <property type="match status" value="1"/>
</dbReference>
<feature type="active site" evidence="4 5">
    <location>
        <position position="160"/>
    </location>
</feature>
<dbReference type="CDD" id="cd23934">
    <property type="entry name" value="AGPR_1_C"/>
    <property type="match status" value="1"/>
</dbReference>
<dbReference type="InterPro" id="IPR036291">
    <property type="entry name" value="NAD(P)-bd_dom_sf"/>
</dbReference>